<dbReference type="FunFam" id="3.30.460.80:FF:000002">
    <property type="entry name" value="NADH dehydrogenase iron-sulfur protein 3, mitochondrial"/>
    <property type="match status" value="1"/>
</dbReference>
<evidence type="ECO:0000256" key="6">
    <source>
        <dbReference type="ARBA" id="ARBA00023027"/>
    </source>
</evidence>
<keyword evidence="7" id="KW-0830">Ubiquinone</keyword>
<dbReference type="HAMAP" id="MF_01357">
    <property type="entry name" value="NDH1_NuoC"/>
    <property type="match status" value="1"/>
</dbReference>
<protein>
    <recommendedName>
        <fullName evidence="3">NADH dehydrogenase [ubiquinone] iron-sulfur protein 3, mitochondrial</fullName>
    </recommendedName>
</protein>
<dbReference type="InterPro" id="IPR001268">
    <property type="entry name" value="NADH_UbQ_OxRdtase_30kDa_su"/>
</dbReference>
<dbReference type="Proteomes" id="UP000230750">
    <property type="component" value="Unassembled WGS sequence"/>
</dbReference>
<accession>A0A2G8JTR9</accession>
<dbReference type="InterPro" id="IPR020396">
    <property type="entry name" value="NADH_UbQ_OxRdtase_CS"/>
</dbReference>
<evidence type="ECO:0000256" key="5">
    <source>
        <dbReference type="ARBA" id="ARBA00022967"/>
    </source>
</evidence>
<dbReference type="NCBIfam" id="NF004733">
    <property type="entry name" value="PRK06074.1-5"/>
    <property type="match status" value="1"/>
</dbReference>
<comment type="catalytic activity">
    <reaction evidence="8">
        <text>a ubiquinone + NADH + 5 H(+)(in) = a ubiquinol + NAD(+) + 4 H(+)(out)</text>
        <dbReference type="Rhea" id="RHEA:29091"/>
        <dbReference type="Rhea" id="RHEA-COMP:9565"/>
        <dbReference type="Rhea" id="RHEA-COMP:9566"/>
        <dbReference type="ChEBI" id="CHEBI:15378"/>
        <dbReference type="ChEBI" id="CHEBI:16389"/>
        <dbReference type="ChEBI" id="CHEBI:17976"/>
        <dbReference type="ChEBI" id="CHEBI:57540"/>
        <dbReference type="ChEBI" id="CHEBI:57945"/>
        <dbReference type="EC" id="7.1.1.2"/>
    </reaction>
</comment>
<gene>
    <name evidence="11" type="ORF">BSL78_23990</name>
</gene>
<keyword evidence="6 9" id="KW-0520">NAD</keyword>
<dbReference type="OrthoDB" id="37721at2759"/>
<evidence type="ECO:0000256" key="3">
    <source>
        <dbReference type="ARBA" id="ARBA00020084"/>
    </source>
</evidence>
<dbReference type="PROSITE" id="PS00542">
    <property type="entry name" value="COMPLEX1_30K"/>
    <property type="match status" value="1"/>
</dbReference>
<dbReference type="PANTHER" id="PTHR10884">
    <property type="entry name" value="NADH DEHYDROGENASE UBIQUINONE IRON-SULFUR PROTEIN 3"/>
    <property type="match status" value="1"/>
</dbReference>
<dbReference type="SUPFAM" id="SSF143243">
    <property type="entry name" value="Nqo5-like"/>
    <property type="match status" value="1"/>
</dbReference>
<evidence type="ECO:0000313" key="11">
    <source>
        <dbReference type="EMBL" id="PIK39167.1"/>
    </source>
</evidence>
<dbReference type="InterPro" id="IPR010218">
    <property type="entry name" value="NADH_DH_suC"/>
</dbReference>
<keyword evidence="5 9" id="KW-1278">Translocase</keyword>
<dbReference type="AlphaFoldDB" id="A0A2G8JTR9"/>
<name>A0A2G8JTR9_STIJA</name>
<evidence type="ECO:0000256" key="9">
    <source>
        <dbReference type="RuleBase" id="RU003456"/>
    </source>
</evidence>
<keyword evidence="12" id="KW-1185">Reference proteome</keyword>
<dbReference type="GO" id="GO:0016651">
    <property type="term" value="F:oxidoreductase activity, acting on NAD(P)H"/>
    <property type="evidence" value="ECO:0007669"/>
    <property type="project" value="InterPro"/>
</dbReference>
<keyword evidence="4 9" id="KW-0813">Transport</keyword>
<dbReference type="GO" id="GO:0008137">
    <property type="term" value="F:NADH dehydrogenase (ubiquinone) activity"/>
    <property type="evidence" value="ECO:0007669"/>
    <property type="project" value="UniProtKB-EC"/>
</dbReference>
<proteinExistence type="inferred from homology"/>
<evidence type="ECO:0000256" key="8">
    <source>
        <dbReference type="ARBA" id="ARBA00049551"/>
    </source>
</evidence>
<comment type="subcellular location">
    <subcellularLocation>
        <location evidence="1">Mitochondrion</location>
    </subcellularLocation>
</comment>
<evidence type="ECO:0000313" key="12">
    <source>
        <dbReference type="Proteomes" id="UP000230750"/>
    </source>
</evidence>
<evidence type="ECO:0000256" key="4">
    <source>
        <dbReference type="ARBA" id="ARBA00022448"/>
    </source>
</evidence>
<dbReference type="STRING" id="307972.A0A2G8JTR9"/>
<dbReference type="Gene3D" id="3.30.460.80">
    <property type="entry name" value="NADH:ubiquinone oxidoreductase, 30kDa subunit"/>
    <property type="match status" value="1"/>
</dbReference>
<dbReference type="EMBL" id="MRZV01001269">
    <property type="protein sequence ID" value="PIK39167.1"/>
    <property type="molecule type" value="Genomic_DNA"/>
</dbReference>
<dbReference type="InterPro" id="IPR037232">
    <property type="entry name" value="NADH_quin_OxRdtase_su_C/D-like"/>
</dbReference>
<evidence type="ECO:0000256" key="2">
    <source>
        <dbReference type="ARBA" id="ARBA00007569"/>
    </source>
</evidence>
<sequence length="271" mass="31840">MAHAGIIRSLRAAWRPLNAASNCTFRGVQRLHQPILWKPHVVCMSNDTTKAPTVKPRNDLQTNRLEEFGRYVADCLPKYVQKVQVTHLNELEVMIHPEGVIPVMTFLRDHQNAQFKSLADITAIDVPTRPYRFEIIYNLLSLTFNERIRVKTYADELGALESLFSVYKAADWFEREVWDMYGVFFTNHPDLRRILTDYGFEGHPMRKDFPLSGFTEVRYDDESKRIVQEPLEMTQEFRKFDLSTPWKTFPKFEDEKKLEAGEQQHEPETKK</sequence>
<dbReference type="Pfam" id="PF00329">
    <property type="entry name" value="Complex1_30kDa"/>
    <property type="match status" value="1"/>
</dbReference>
<comment type="similarity">
    <text evidence="2 9">Belongs to the complex I 30 kDa subunit family.</text>
</comment>
<evidence type="ECO:0000259" key="10">
    <source>
        <dbReference type="Pfam" id="PF00329"/>
    </source>
</evidence>
<evidence type="ECO:0000256" key="1">
    <source>
        <dbReference type="ARBA" id="ARBA00004173"/>
    </source>
</evidence>
<dbReference type="NCBIfam" id="TIGR01961">
    <property type="entry name" value="NuoC_fam"/>
    <property type="match status" value="1"/>
</dbReference>
<comment type="caution">
    <text evidence="11">The sequence shown here is derived from an EMBL/GenBank/DDBJ whole genome shotgun (WGS) entry which is preliminary data.</text>
</comment>
<evidence type="ECO:0000256" key="7">
    <source>
        <dbReference type="ARBA" id="ARBA00023075"/>
    </source>
</evidence>
<reference evidence="11 12" key="1">
    <citation type="journal article" date="2017" name="PLoS Biol.">
        <title>The sea cucumber genome provides insights into morphological evolution and visceral regeneration.</title>
        <authorList>
            <person name="Zhang X."/>
            <person name="Sun L."/>
            <person name="Yuan J."/>
            <person name="Sun Y."/>
            <person name="Gao Y."/>
            <person name="Zhang L."/>
            <person name="Li S."/>
            <person name="Dai H."/>
            <person name="Hamel J.F."/>
            <person name="Liu C."/>
            <person name="Yu Y."/>
            <person name="Liu S."/>
            <person name="Lin W."/>
            <person name="Guo K."/>
            <person name="Jin S."/>
            <person name="Xu P."/>
            <person name="Storey K.B."/>
            <person name="Huan P."/>
            <person name="Zhang T."/>
            <person name="Zhou Y."/>
            <person name="Zhang J."/>
            <person name="Lin C."/>
            <person name="Li X."/>
            <person name="Xing L."/>
            <person name="Huo D."/>
            <person name="Sun M."/>
            <person name="Wang L."/>
            <person name="Mercier A."/>
            <person name="Li F."/>
            <person name="Yang H."/>
            <person name="Xiang J."/>
        </authorList>
    </citation>
    <scope>NUCLEOTIDE SEQUENCE [LARGE SCALE GENOMIC DNA]</scope>
    <source>
        <strain evidence="11">Shaxun</strain>
        <tissue evidence="11">Muscle</tissue>
    </source>
</reference>
<organism evidence="11 12">
    <name type="scientific">Stichopus japonicus</name>
    <name type="common">Sea cucumber</name>
    <dbReference type="NCBI Taxonomy" id="307972"/>
    <lineage>
        <taxon>Eukaryota</taxon>
        <taxon>Metazoa</taxon>
        <taxon>Echinodermata</taxon>
        <taxon>Eleutherozoa</taxon>
        <taxon>Echinozoa</taxon>
        <taxon>Holothuroidea</taxon>
        <taxon>Aspidochirotacea</taxon>
        <taxon>Aspidochirotida</taxon>
        <taxon>Stichopodidae</taxon>
        <taxon>Apostichopus</taxon>
    </lineage>
</organism>
<dbReference type="GO" id="GO:0005739">
    <property type="term" value="C:mitochondrion"/>
    <property type="evidence" value="ECO:0007669"/>
    <property type="project" value="UniProtKB-SubCell"/>
</dbReference>
<dbReference type="GO" id="GO:0016020">
    <property type="term" value="C:membrane"/>
    <property type="evidence" value="ECO:0007669"/>
    <property type="project" value="UniProtKB-ARBA"/>
</dbReference>
<feature type="domain" description="NADH:ubiquinone oxidoreductase 30kDa subunit" evidence="10">
    <location>
        <begin position="93"/>
        <end position="214"/>
    </location>
</feature>
<dbReference type="PANTHER" id="PTHR10884:SF14">
    <property type="entry name" value="NADH DEHYDROGENASE [UBIQUINONE] IRON-SULFUR PROTEIN 3, MITOCHONDRIAL"/>
    <property type="match status" value="1"/>
</dbReference>